<gene>
    <name evidence="8" type="ORF">HLH35_08345</name>
</gene>
<dbReference type="GO" id="GO:0003677">
    <property type="term" value="F:DNA binding"/>
    <property type="evidence" value="ECO:0007669"/>
    <property type="project" value="UniProtKB-KW"/>
</dbReference>
<evidence type="ECO:0000256" key="1">
    <source>
        <dbReference type="ARBA" id="ARBA00005384"/>
    </source>
</evidence>
<feature type="domain" description="HTH gntR-type" evidence="7">
    <location>
        <begin position="32"/>
        <end position="100"/>
    </location>
</feature>
<dbReference type="PROSITE" id="PS50949">
    <property type="entry name" value="HTH_GNTR"/>
    <property type="match status" value="1"/>
</dbReference>
<evidence type="ECO:0000259" key="7">
    <source>
        <dbReference type="PROSITE" id="PS50949"/>
    </source>
</evidence>
<dbReference type="Gene3D" id="1.10.10.10">
    <property type="entry name" value="Winged helix-like DNA-binding domain superfamily/Winged helix DNA-binding domain"/>
    <property type="match status" value="1"/>
</dbReference>
<dbReference type="CDD" id="cd00609">
    <property type="entry name" value="AAT_like"/>
    <property type="match status" value="1"/>
</dbReference>
<keyword evidence="3" id="KW-0805">Transcription regulation</keyword>
<comment type="similarity">
    <text evidence="1">In the C-terminal section; belongs to the class-I pyridoxal-phosphate-dependent aminotransferase family.</text>
</comment>
<dbReference type="RefSeq" id="WP_182978720.1">
    <property type="nucleotide sequence ID" value="NZ_BAABGB010000025.1"/>
</dbReference>
<dbReference type="SUPFAM" id="SSF53383">
    <property type="entry name" value="PLP-dependent transferases"/>
    <property type="match status" value="1"/>
</dbReference>
<comment type="caution">
    <text evidence="8">The sequence shown here is derived from an EMBL/GenBank/DDBJ whole genome shotgun (WGS) entry which is preliminary data.</text>
</comment>
<accession>A0A7W4J030</accession>
<evidence type="ECO:0000256" key="4">
    <source>
        <dbReference type="ARBA" id="ARBA00023125"/>
    </source>
</evidence>
<dbReference type="PANTHER" id="PTHR46577:SF1">
    <property type="entry name" value="HTH-TYPE TRANSCRIPTIONAL REGULATORY PROTEIN GABR"/>
    <property type="match status" value="1"/>
</dbReference>
<keyword evidence="9" id="KW-1185">Reference proteome</keyword>
<dbReference type="Gene3D" id="3.40.640.10">
    <property type="entry name" value="Type I PLP-dependent aspartate aminotransferase-like (Major domain)"/>
    <property type="match status" value="1"/>
</dbReference>
<organism evidence="8 9">
    <name type="scientific">Gluconacetobacter asukensis</name>
    <dbReference type="NCBI Taxonomy" id="1017181"/>
    <lineage>
        <taxon>Bacteria</taxon>
        <taxon>Pseudomonadati</taxon>
        <taxon>Pseudomonadota</taxon>
        <taxon>Alphaproteobacteria</taxon>
        <taxon>Acetobacterales</taxon>
        <taxon>Acetobacteraceae</taxon>
        <taxon>Gluconacetobacter</taxon>
    </lineage>
</organism>
<dbReference type="InterPro" id="IPR036388">
    <property type="entry name" value="WH-like_DNA-bd_sf"/>
</dbReference>
<feature type="region of interest" description="Disordered" evidence="6">
    <location>
        <begin position="1"/>
        <end position="27"/>
    </location>
</feature>
<proteinExistence type="inferred from homology"/>
<keyword evidence="2" id="KW-0663">Pyridoxal phosphate</keyword>
<evidence type="ECO:0000256" key="5">
    <source>
        <dbReference type="ARBA" id="ARBA00023163"/>
    </source>
</evidence>
<evidence type="ECO:0000256" key="6">
    <source>
        <dbReference type="SAM" id="MobiDB-lite"/>
    </source>
</evidence>
<dbReference type="InterPro" id="IPR000524">
    <property type="entry name" value="Tscrpt_reg_HTH_GntR"/>
</dbReference>
<dbReference type="InterPro" id="IPR036390">
    <property type="entry name" value="WH_DNA-bd_sf"/>
</dbReference>
<dbReference type="AlphaFoldDB" id="A0A7W4J030"/>
<dbReference type="Pfam" id="PF00392">
    <property type="entry name" value="GntR"/>
    <property type="match status" value="1"/>
</dbReference>
<evidence type="ECO:0000313" key="8">
    <source>
        <dbReference type="EMBL" id="MBB2172132.1"/>
    </source>
</evidence>
<name>A0A7W4J030_9PROT</name>
<dbReference type="Pfam" id="PF00155">
    <property type="entry name" value="Aminotran_1_2"/>
    <property type="match status" value="1"/>
</dbReference>
<keyword evidence="4" id="KW-0238">DNA-binding</keyword>
<keyword evidence="8" id="KW-0808">Transferase</keyword>
<keyword evidence="8" id="KW-0032">Aminotransferase</keyword>
<dbReference type="InterPro" id="IPR004839">
    <property type="entry name" value="Aminotransferase_I/II_large"/>
</dbReference>
<dbReference type="GO" id="GO:0003700">
    <property type="term" value="F:DNA-binding transcription factor activity"/>
    <property type="evidence" value="ECO:0007669"/>
    <property type="project" value="InterPro"/>
</dbReference>
<dbReference type="EMBL" id="JABEQE010000006">
    <property type="protein sequence ID" value="MBB2172132.1"/>
    <property type="molecule type" value="Genomic_DNA"/>
</dbReference>
<dbReference type="GO" id="GO:0030170">
    <property type="term" value="F:pyridoxal phosphate binding"/>
    <property type="evidence" value="ECO:0007669"/>
    <property type="project" value="InterPro"/>
</dbReference>
<evidence type="ECO:0000256" key="2">
    <source>
        <dbReference type="ARBA" id="ARBA00022898"/>
    </source>
</evidence>
<dbReference type="InterPro" id="IPR051446">
    <property type="entry name" value="HTH_trans_reg/aminotransferase"/>
</dbReference>
<dbReference type="PANTHER" id="PTHR46577">
    <property type="entry name" value="HTH-TYPE TRANSCRIPTIONAL REGULATORY PROTEIN GABR"/>
    <property type="match status" value="1"/>
</dbReference>
<dbReference type="InterPro" id="IPR015421">
    <property type="entry name" value="PyrdxlP-dep_Trfase_major"/>
</dbReference>
<evidence type="ECO:0000313" key="9">
    <source>
        <dbReference type="Proteomes" id="UP000577891"/>
    </source>
</evidence>
<dbReference type="SUPFAM" id="SSF46785">
    <property type="entry name" value="Winged helix' DNA-binding domain"/>
    <property type="match status" value="1"/>
</dbReference>
<dbReference type="InterPro" id="IPR015424">
    <property type="entry name" value="PyrdxlP-dep_Trfase"/>
</dbReference>
<reference evidence="8 9" key="1">
    <citation type="submission" date="2020-04" db="EMBL/GenBank/DDBJ databases">
        <title>Description of novel Gluconacetobacter.</title>
        <authorList>
            <person name="Sombolestani A."/>
        </authorList>
    </citation>
    <scope>NUCLEOTIDE SEQUENCE [LARGE SCALE GENOMIC DNA]</scope>
    <source>
        <strain evidence="8 9">LMG 27724</strain>
    </source>
</reference>
<dbReference type="GO" id="GO:0008483">
    <property type="term" value="F:transaminase activity"/>
    <property type="evidence" value="ECO:0007669"/>
    <property type="project" value="UniProtKB-KW"/>
</dbReference>
<keyword evidence="5" id="KW-0804">Transcription</keyword>
<evidence type="ECO:0000256" key="3">
    <source>
        <dbReference type="ARBA" id="ARBA00023015"/>
    </source>
</evidence>
<dbReference type="SMART" id="SM00345">
    <property type="entry name" value="HTH_GNTR"/>
    <property type="match status" value="1"/>
</dbReference>
<dbReference type="Proteomes" id="UP000577891">
    <property type="component" value="Unassembled WGS sequence"/>
</dbReference>
<protein>
    <submittedName>
        <fullName evidence="8">PLP-dependent aminotransferase family protein</fullName>
    </submittedName>
</protein>
<sequence length="511" mass="55489">MSHLDDGPRSLKRRRETPSAVFRPEIDPSRPASLARQLYVALREAVADGRLEAGQRLPSTRLAAKEWTLSRGTIAEAYDILIAEGYAVARHGSGTYIMSEVPESVPKGGGGQVAAAPVTGRVLSDAARRVCTVGPSLEPQKLLPFVTGRMAHDERTAGLLNRIAGRHMNYAFEGYGDIQGEPGLRSAIAAHLAVSRGVRCTADQILITAGTQQALDLAFRILASPGDTVIVEDPCYPPARQCLALNGATIVGLPVDREGIMTERLVEGALRPPAFIYVTPSNQYPVGSVLSLPRRLELLSYARDHGCWIVEDDYDSEFRYDGHPIASLQGLDQAGRVLYTGTFSKALLPSLRIGYLVVPADLVPVFRAVRPALDRCPPTFQQRVIADFLNEGYFPAHLRRLRERLRVSRDLLAAMLRARVAEHLAVILPDQGINLTVRSTGTWSSDSAVSEAALKRGVVVMPLSRMNVASRDTSRLMLGFSGLSEHEADMGTRILADVFRRGAFVGGAARA</sequence>
<dbReference type="CDD" id="cd07377">
    <property type="entry name" value="WHTH_GntR"/>
    <property type="match status" value="1"/>
</dbReference>